<name>A0A4Q5N479_9MICO</name>
<evidence type="ECO:0000313" key="5">
    <source>
        <dbReference type="Proteomes" id="UP000293764"/>
    </source>
</evidence>
<feature type="region of interest" description="Disordered" evidence="3">
    <location>
        <begin position="293"/>
        <end position="315"/>
    </location>
</feature>
<comment type="caution">
    <text evidence="4">The sequence shown here is derived from an EMBL/GenBank/DDBJ whole genome shotgun (WGS) entry which is preliminary data.</text>
</comment>
<dbReference type="InterPro" id="IPR011004">
    <property type="entry name" value="Trimer_LpxA-like_sf"/>
</dbReference>
<dbReference type="AlphaFoldDB" id="A0A4Q5N479"/>
<keyword evidence="1 4" id="KW-0808">Transferase</keyword>
<dbReference type="PROSITE" id="PS00101">
    <property type="entry name" value="HEXAPEP_TRANSFERASES"/>
    <property type="match status" value="1"/>
</dbReference>
<evidence type="ECO:0000256" key="3">
    <source>
        <dbReference type="SAM" id="MobiDB-lite"/>
    </source>
</evidence>
<dbReference type="Pfam" id="PF00132">
    <property type="entry name" value="Hexapep"/>
    <property type="match status" value="1"/>
</dbReference>
<feature type="compositionally biased region" description="Low complexity" evidence="3">
    <location>
        <begin position="193"/>
        <end position="205"/>
    </location>
</feature>
<keyword evidence="2" id="KW-0677">Repeat</keyword>
<dbReference type="Proteomes" id="UP000293764">
    <property type="component" value="Unassembled WGS sequence"/>
</dbReference>
<protein>
    <submittedName>
        <fullName evidence="4">Acyltransferase</fullName>
    </submittedName>
</protein>
<evidence type="ECO:0000256" key="2">
    <source>
        <dbReference type="ARBA" id="ARBA00022737"/>
    </source>
</evidence>
<dbReference type="OrthoDB" id="2643438at2"/>
<dbReference type="RefSeq" id="WP_130101551.1">
    <property type="nucleotide sequence ID" value="NZ_SDWW01000008.1"/>
</dbReference>
<dbReference type="InterPro" id="IPR001451">
    <property type="entry name" value="Hexapep"/>
</dbReference>
<evidence type="ECO:0000313" key="4">
    <source>
        <dbReference type="EMBL" id="RYV52103.1"/>
    </source>
</evidence>
<dbReference type="CDD" id="cd04647">
    <property type="entry name" value="LbH_MAT_like"/>
    <property type="match status" value="1"/>
</dbReference>
<dbReference type="Gene3D" id="2.160.10.10">
    <property type="entry name" value="Hexapeptide repeat proteins"/>
    <property type="match status" value="1"/>
</dbReference>
<dbReference type="GO" id="GO:0016746">
    <property type="term" value="F:acyltransferase activity"/>
    <property type="evidence" value="ECO:0007669"/>
    <property type="project" value="UniProtKB-KW"/>
</dbReference>
<accession>A0A4Q5N479</accession>
<sequence>MTPADDDLRADFAPWEYWQTASPEQRADQGDRIAELRGRGLTIGTDCVVSRLAAVHPEALVLGDRSSVAAHAHLTGDVVLGADCSVNVAAAVRGRVRIGRAVRIGAHTSVLGFEHGFADLEREIFRQPLSSTGITIGDDVWLGSHVVVLDGVRIGSHAVVGAGSVVTKSVPEWAVVVGNPARVVRDRRTSAPGTAGTAGTARTAGAAGGPDALTDRLRGFAQRATAELPQILAAAWVDGLYRDAPSAPATVRAHGDAVELADLLLGGPPAQLTRAEHVARLRALQDPVSGLVAERGGAGEPVPDAEPASSAKPQLPDQSRAYHVLSVGYALDLLGSSFEHPVRAVTVLSPGELVGLLDGLPWRTNAWGAGALVDSVGTALTWARLGGHPTPAGLVDTLVGWLTTHREPASGLWGSAAGELLEPVNGTYRAVRGTLAQWGVPVGGQDRLIDTVLERADQIGRASGTTACDALDVVHLLWWAASTGPEHRRAEIDAVPSAVLARALSAWVPGRGVPFAPGREPSLQGTEMWLAVVWYAADLLGCADALGYRPRGVHRPEPALSL</sequence>
<dbReference type="InterPro" id="IPR018357">
    <property type="entry name" value="Hexapep_transf_CS"/>
</dbReference>
<feature type="region of interest" description="Disordered" evidence="3">
    <location>
        <begin position="187"/>
        <end position="209"/>
    </location>
</feature>
<proteinExistence type="predicted"/>
<gene>
    <name evidence="4" type="ORF">EUA98_04870</name>
</gene>
<dbReference type="PANTHER" id="PTHR23416">
    <property type="entry name" value="SIALIC ACID SYNTHASE-RELATED"/>
    <property type="match status" value="1"/>
</dbReference>
<dbReference type="EMBL" id="SDWW01000008">
    <property type="protein sequence ID" value="RYV52103.1"/>
    <property type="molecule type" value="Genomic_DNA"/>
</dbReference>
<dbReference type="PANTHER" id="PTHR23416:SF78">
    <property type="entry name" value="LIPOPOLYSACCHARIDE BIOSYNTHESIS O-ACETYL TRANSFERASE WBBJ-RELATED"/>
    <property type="match status" value="1"/>
</dbReference>
<evidence type="ECO:0000256" key="1">
    <source>
        <dbReference type="ARBA" id="ARBA00022679"/>
    </source>
</evidence>
<dbReference type="SUPFAM" id="SSF51161">
    <property type="entry name" value="Trimeric LpxA-like enzymes"/>
    <property type="match status" value="1"/>
</dbReference>
<keyword evidence="4" id="KW-0012">Acyltransferase</keyword>
<dbReference type="InterPro" id="IPR051159">
    <property type="entry name" value="Hexapeptide_acetyltransf"/>
</dbReference>
<reference evidence="4 5" key="1">
    <citation type="submission" date="2019-01" db="EMBL/GenBank/DDBJ databases">
        <title>Novel species of Cellulomonas.</title>
        <authorList>
            <person name="Liu Q."/>
            <person name="Xin Y.-H."/>
        </authorList>
    </citation>
    <scope>NUCLEOTIDE SEQUENCE [LARGE SCALE GENOMIC DNA]</scope>
    <source>
        <strain evidence="4 5">HLT2-17</strain>
    </source>
</reference>
<organism evidence="4 5">
    <name type="scientific">Pengzhenrongella frigida</name>
    <dbReference type="NCBI Taxonomy" id="1259133"/>
    <lineage>
        <taxon>Bacteria</taxon>
        <taxon>Bacillati</taxon>
        <taxon>Actinomycetota</taxon>
        <taxon>Actinomycetes</taxon>
        <taxon>Micrococcales</taxon>
        <taxon>Pengzhenrongella</taxon>
    </lineage>
</organism>
<keyword evidence="5" id="KW-1185">Reference proteome</keyword>